<feature type="region of interest" description="Disordered" evidence="1">
    <location>
        <begin position="520"/>
        <end position="577"/>
    </location>
</feature>
<proteinExistence type="predicted"/>
<dbReference type="InterPro" id="IPR001507">
    <property type="entry name" value="ZP_dom"/>
</dbReference>
<name>A0A9D3YAF2_DREPO</name>
<dbReference type="AlphaFoldDB" id="A0A9D3YAF2"/>
<dbReference type="PANTHER" id="PTHR46560:SF5">
    <property type="entry name" value="CYPHER, ISOFORM B"/>
    <property type="match status" value="1"/>
</dbReference>
<protein>
    <recommendedName>
        <fullName evidence="4">ZP domain-containing protein</fullName>
    </recommendedName>
</protein>
<comment type="caution">
    <text evidence="5">The sequence shown here is derived from an EMBL/GenBank/DDBJ whole genome shotgun (WGS) entry which is preliminary data.</text>
</comment>
<organism evidence="5 6">
    <name type="scientific">Dreissena polymorpha</name>
    <name type="common">Zebra mussel</name>
    <name type="synonym">Mytilus polymorpha</name>
    <dbReference type="NCBI Taxonomy" id="45954"/>
    <lineage>
        <taxon>Eukaryota</taxon>
        <taxon>Metazoa</taxon>
        <taxon>Spiralia</taxon>
        <taxon>Lophotrochozoa</taxon>
        <taxon>Mollusca</taxon>
        <taxon>Bivalvia</taxon>
        <taxon>Autobranchia</taxon>
        <taxon>Heteroconchia</taxon>
        <taxon>Euheterodonta</taxon>
        <taxon>Imparidentia</taxon>
        <taxon>Neoheterodontei</taxon>
        <taxon>Myida</taxon>
        <taxon>Dreissenoidea</taxon>
        <taxon>Dreissenidae</taxon>
        <taxon>Dreissena</taxon>
    </lineage>
</organism>
<reference evidence="5" key="2">
    <citation type="submission" date="2020-11" db="EMBL/GenBank/DDBJ databases">
        <authorList>
            <person name="McCartney M.A."/>
            <person name="Auch B."/>
            <person name="Kono T."/>
            <person name="Mallez S."/>
            <person name="Becker A."/>
            <person name="Gohl D.M."/>
            <person name="Silverstein K.A.T."/>
            <person name="Koren S."/>
            <person name="Bechman K.B."/>
            <person name="Herman A."/>
            <person name="Abrahante J.E."/>
            <person name="Garbe J."/>
        </authorList>
    </citation>
    <scope>NUCLEOTIDE SEQUENCE</scope>
    <source>
        <strain evidence="5">Duluth1</strain>
        <tissue evidence="5">Whole animal</tissue>
    </source>
</reference>
<feature type="chain" id="PRO_5039160505" description="ZP domain-containing protein" evidence="3">
    <location>
        <begin position="21"/>
        <end position="710"/>
    </location>
</feature>
<keyword evidence="6" id="KW-1185">Reference proteome</keyword>
<dbReference type="Proteomes" id="UP000828390">
    <property type="component" value="Unassembled WGS sequence"/>
</dbReference>
<evidence type="ECO:0000259" key="4">
    <source>
        <dbReference type="SMART" id="SM00241"/>
    </source>
</evidence>
<sequence>MFAKIFHPLLCVALLATTSAEFSPNLTISSCTSSRVVIHLEGAVEGGLLFIQGGGNKCVKTTAQGQNEHTFEFDTCKIEYDSKFRVVVQKNPRYQTGTDKVIPVMCQVDTSDLFVTGIIFPEEDIDAAMNKTVKPTVRMRITSGSKGSETGPVSEVSINEKLKMSLELAEEYLHDFDIKAKDCIASRLPLVENECSSDQELFPNFEKQQRGALLAAFQAFTPTNLVGQAEVDVAFTCNVTVCRGECHQKVCGEIVGWGRKKRGNDDEYDDVYEKLTIGTTIKVKTNNPDSLAHNLNGDEDVLCGSKVMVTVVLAIAVFTVIISWIVCGCVTAKLRRAYKTSGDDTSKERPSALRRLSEHSINFARSVGRRMSNLLNLPVGYNMGDHKMIESIPDCMEDTPPPTRRDLVTVSNYCNAIIDDVTNAKTHSVLRKRLIDSCTQTLPTLHGINDDKKQHSTVDTANIGPLNFLTSISIKSGIVKASEKRNTTFPDKTFDGSSIKLASTTNDFVTELKSICQDNASCDNQPRSGSRSDEEINDRSINPTLDSNRTHTESSVCGYEPDNLTESGKLRQSSFNDCSDSEEKIKALRKPSRYQDAYGIALPAAKPLTSVVDSTRFITSFASSFNIKPNNKNTKEDMPDNTNDEQSEESDDMNLNTSILEQYPGHMSTIVNVRKIVVAYNNTTDYTCNTYEPNDGVPQENKEPIYYTNV</sequence>
<feature type="compositionally biased region" description="Polar residues" evidence="1">
    <location>
        <begin position="520"/>
        <end position="529"/>
    </location>
</feature>
<evidence type="ECO:0000313" key="6">
    <source>
        <dbReference type="Proteomes" id="UP000828390"/>
    </source>
</evidence>
<dbReference type="SMART" id="SM00241">
    <property type="entry name" value="ZP"/>
    <property type="match status" value="1"/>
</dbReference>
<feature type="signal peptide" evidence="3">
    <location>
        <begin position="1"/>
        <end position="20"/>
    </location>
</feature>
<evidence type="ECO:0000256" key="3">
    <source>
        <dbReference type="SAM" id="SignalP"/>
    </source>
</evidence>
<evidence type="ECO:0000256" key="2">
    <source>
        <dbReference type="SAM" id="Phobius"/>
    </source>
</evidence>
<gene>
    <name evidence="5" type="ORF">DPMN_082642</name>
</gene>
<keyword evidence="2" id="KW-1133">Transmembrane helix</keyword>
<evidence type="ECO:0000256" key="1">
    <source>
        <dbReference type="SAM" id="MobiDB-lite"/>
    </source>
</evidence>
<feature type="compositionally biased region" description="Acidic residues" evidence="1">
    <location>
        <begin position="642"/>
        <end position="652"/>
    </location>
</feature>
<reference evidence="5" key="1">
    <citation type="journal article" date="2019" name="bioRxiv">
        <title>The Genome of the Zebra Mussel, Dreissena polymorpha: A Resource for Invasive Species Research.</title>
        <authorList>
            <person name="McCartney M.A."/>
            <person name="Auch B."/>
            <person name="Kono T."/>
            <person name="Mallez S."/>
            <person name="Zhang Y."/>
            <person name="Obille A."/>
            <person name="Becker A."/>
            <person name="Abrahante J.E."/>
            <person name="Garbe J."/>
            <person name="Badalamenti J.P."/>
            <person name="Herman A."/>
            <person name="Mangelson H."/>
            <person name="Liachko I."/>
            <person name="Sullivan S."/>
            <person name="Sone E.D."/>
            <person name="Koren S."/>
            <person name="Silverstein K.A.T."/>
            <person name="Beckman K.B."/>
            <person name="Gohl D.M."/>
        </authorList>
    </citation>
    <scope>NUCLEOTIDE SEQUENCE</scope>
    <source>
        <strain evidence="5">Duluth1</strain>
        <tissue evidence="5">Whole animal</tissue>
    </source>
</reference>
<feature type="region of interest" description="Disordered" evidence="1">
    <location>
        <begin position="626"/>
        <end position="652"/>
    </location>
</feature>
<dbReference type="EMBL" id="JAIWYP010000016">
    <property type="protein sequence ID" value="KAH3695186.1"/>
    <property type="molecule type" value="Genomic_DNA"/>
</dbReference>
<feature type="compositionally biased region" description="Polar residues" evidence="1">
    <location>
        <begin position="564"/>
        <end position="577"/>
    </location>
</feature>
<keyword evidence="2" id="KW-0812">Transmembrane</keyword>
<accession>A0A9D3YAF2</accession>
<evidence type="ECO:0000313" key="5">
    <source>
        <dbReference type="EMBL" id="KAH3695186.1"/>
    </source>
</evidence>
<feature type="domain" description="ZP" evidence="4">
    <location>
        <begin position="30"/>
        <end position="254"/>
    </location>
</feature>
<keyword evidence="2" id="KW-0472">Membrane</keyword>
<keyword evidence="3" id="KW-0732">Signal</keyword>
<feature type="transmembrane region" description="Helical" evidence="2">
    <location>
        <begin position="307"/>
        <end position="332"/>
    </location>
</feature>
<dbReference type="PANTHER" id="PTHR46560">
    <property type="entry name" value="CYPHER, ISOFORM B"/>
    <property type="match status" value="1"/>
</dbReference>